<gene>
    <name evidence="3" type="ORF">NG821_12335</name>
</gene>
<dbReference type="EMBL" id="JAMXLY010000088">
    <property type="protein sequence ID" value="MCO6026612.1"/>
    <property type="molecule type" value="Genomic_DNA"/>
</dbReference>
<feature type="domain" description="TonB C-terminal" evidence="2">
    <location>
        <begin position="46"/>
        <end position="136"/>
    </location>
</feature>
<name>A0ABT1C1K2_9BACT</name>
<keyword evidence="4" id="KW-1185">Reference proteome</keyword>
<evidence type="ECO:0000256" key="1">
    <source>
        <dbReference type="SAM" id="SignalP"/>
    </source>
</evidence>
<feature type="signal peptide" evidence="1">
    <location>
        <begin position="1"/>
        <end position="22"/>
    </location>
</feature>
<accession>A0ABT1C1K2</accession>
<dbReference type="Pfam" id="PF03544">
    <property type="entry name" value="TonB_C"/>
    <property type="match status" value="1"/>
</dbReference>
<dbReference type="InterPro" id="IPR037682">
    <property type="entry name" value="TonB_C"/>
</dbReference>
<keyword evidence="1" id="KW-0732">Signal</keyword>
<feature type="chain" id="PRO_5046939525" evidence="1">
    <location>
        <begin position="23"/>
        <end position="136"/>
    </location>
</feature>
<dbReference type="PROSITE" id="PS52015">
    <property type="entry name" value="TONB_CTD"/>
    <property type="match status" value="1"/>
</dbReference>
<dbReference type="RefSeq" id="WP_252761961.1">
    <property type="nucleotide sequence ID" value="NZ_JAMXLY010000088.1"/>
</dbReference>
<dbReference type="SUPFAM" id="SSF74653">
    <property type="entry name" value="TolA/TonB C-terminal domain"/>
    <property type="match status" value="1"/>
</dbReference>
<evidence type="ECO:0000313" key="3">
    <source>
        <dbReference type="EMBL" id="MCO6026612.1"/>
    </source>
</evidence>
<evidence type="ECO:0000313" key="4">
    <source>
        <dbReference type="Proteomes" id="UP001204015"/>
    </source>
</evidence>
<evidence type="ECO:0000259" key="2">
    <source>
        <dbReference type="PROSITE" id="PS52015"/>
    </source>
</evidence>
<dbReference type="Proteomes" id="UP001204015">
    <property type="component" value="Unassembled WGS sequence"/>
</dbReference>
<reference evidence="3 4" key="1">
    <citation type="submission" date="2022-06" db="EMBL/GenBank/DDBJ databases">
        <title>A taxonomic note on the genus Prevotella: Description of four novel genera and emended description of the genera Hallella and Xylanibacter.</title>
        <authorList>
            <person name="Hitch T.C.A."/>
        </authorList>
    </citation>
    <scope>NUCLEOTIDE SEQUENCE [LARGE SCALE GENOMIC DNA]</scope>
    <source>
        <strain evidence="3 4">DSM 100619</strain>
    </source>
</reference>
<dbReference type="PANTHER" id="PTHR33446:SF2">
    <property type="entry name" value="PROTEIN TONB"/>
    <property type="match status" value="1"/>
</dbReference>
<proteinExistence type="predicted"/>
<sequence>MKQIFLTVCLLLLMVVPSTIYGQGSKSLDSTVYQVMETNPSPSYNGGYYCLLNYIDSVFKYPDIYDDASIQGKVICEFIVTKEGDIKDIKVIQGLDAPLDNEIIRILKLMPKWIPGKIKGKAVNVEYFLPVYCRVK</sequence>
<dbReference type="PANTHER" id="PTHR33446">
    <property type="entry name" value="PROTEIN TONB-RELATED"/>
    <property type="match status" value="1"/>
</dbReference>
<protein>
    <submittedName>
        <fullName evidence="3">Energy transducer TonB</fullName>
    </submittedName>
</protein>
<dbReference type="Gene3D" id="3.30.1150.10">
    <property type="match status" value="1"/>
</dbReference>
<dbReference type="InterPro" id="IPR051045">
    <property type="entry name" value="TonB-dependent_transducer"/>
</dbReference>
<organism evidence="3 4">
    <name type="scientific">Segatella cerevisiae</name>
    <dbReference type="NCBI Taxonomy" id="2053716"/>
    <lineage>
        <taxon>Bacteria</taxon>
        <taxon>Pseudomonadati</taxon>
        <taxon>Bacteroidota</taxon>
        <taxon>Bacteroidia</taxon>
        <taxon>Bacteroidales</taxon>
        <taxon>Prevotellaceae</taxon>
        <taxon>Segatella</taxon>
    </lineage>
</organism>
<comment type="caution">
    <text evidence="3">The sequence shown here is derived from an EMBL/GenBank/DDBJ whole genome shotgun (WGS) entry which is preliminary data.</text>
</comment>